<dbReference type="CDD" id="cd05288">
    <property type="entry name" value="PGDH"/>
    <property type="match status" value="1"/>
</dbReference>
<dbReference type="PANTHER" id="PTHR43205">
    <property type="entry name" value="PROSTAGLANDIN REDUCTASE"/>
    <property type="match status" value="1"/>
</dbReference>
<feature type="domain" description="Enoyl reductase (ER)" evidence="2">
    <location>
        <begin position="15"/>
        <end position="331"/>
    </location>
</feature>
<evidence type="ECO:0000313" key="4">
    <source>
        <dbReference type="Proteomes" id="UP000279089"/>
    </source>
</evidence>
<dbReference type="Gene3D" id="3.90.180.10">
    <property type="entry name" value="Medium-chain alcohol dehydrogenases, catalytic domain"/>
    <property type="match status" value="1"/>
</dbReference>
<dbReference type="PANTHER" id="PTHR43205:SF7">
    <property type="entry name" value="PROSTAGLANDIN REDUCTASE 1"/>
    <property type="match status" value="1"/>
</dbReference>
<dbReference type="RefSeq" id="WP_120519134.1">
    <property type="nucleotide sequence ID" value="NZ_QXZY01000016.1"/>
</dbReference>
<evidence type="ECO:0000256" key="1">
    <source>
        <dbReference type="ARBA" id="ARBA00023002"/>
    </source>
</evidence>
<dbReference type="InterPro" id="IPR041694">
    <property type="entry name" value="ADH_N_2"/>
</dbReference>
<comment type="caution">
    <text evidence="3">The sequence shown here is derived from an EMBL/GenBank/DDBJ whole genome shotgun (WGS) entry which is preliminary data.</text>
</comment>
<proteinExistence type="predicted"/>
<organism evidence="3 4">
    <name type="scientific">Chitinophaga barathri</name>
    <dbReference type="NCBI Taxonomy" id="1647451"/>
    <lineage>
        <taxon>Bacteria</taxon>
        <taxon>Pseudomonadati</taxon>
        <taxon>Bacteroidota</taxon>
        <taxon>Chitinophagia</taxon>
        <taxon>Chitinophagales</taxon>
        <taxon>Chitinophagaceae</taxon>
        <taxon>Chitinophaga</taxon>
    </lineage>
</organism>
<dbReference type="Proteomes" id="UP000279089">
    <property type="component" value="Unassembled WGS sequence"/>
</dbReference>
<keyword evidence="1" id="KW-0560">Oxidoreductase</keyword>
<dbReference type="InterPro" id="IPR036291">
    <property type="entry name" value="NAD(P)-bd_dom_sf"/>
</dbReference>
<dbReference type="GO" id="GO:0016628">
    <property type="term" value="F:oxidoreductase activity, acting on the CH-CH group of donors, NAD or NADP as acceptor"/>
    <property type="evidence" value="ECO:0007669"/>
    <property type="project" value="InterPro"/>
</dbReference>
<dbReference type="InterPro" id="IPR013149">
    <property type="entry name" value="ADH-like_C"/>
</dbReference>
<dbReference type="Pfam" id="PF00107">
    <property type="entry name" value="ADH_zinc_N"/>
    <property type="match status" value="1"/>
</dbReference>
<reference evidence="4" key="1">
    <citation type="submission" date="2018-11" db="EMBL/GenBank/DDBJ databases">
        <title>Chitinophaga lutea sp.nov., isolate from arsenic contaminated soil.</title>
        <authorList>
            <person name="Zong Y."/>
        </authorList>
    </citation>
    <scope>NUCLEOTIDE SEQUENCE [LARGE SCALE GENOMIC DNA]</scope>
    <source>
        <strain evidence="4">YLT18</strain>
    </source>
</reference>
<accession>A0A3N4MDS4</accession>
<dbReference type="FunFam" id="3.40.50.720:FF:000121">
    <property type="entry name" value="Prostaglandin reductase 2"/>
    <property type="match status" value="1"/>
</dbReference>
<sequence length="333" mass="35969">MKTVKQITLAARPKGMPDMSIFRFDDVALPEVKTGELQLKGRYYSVDPYMRGRMNDVKSYSPPFKLEHALEGGAVAEVVESKDPAFAPGDLVLGPYLPWATEMVVPAATVKKIDTNLAPASYFLGVLGMTGLTAYIGLLDIGKPKAGETLVVSGAAGAVGLVVGQLGKHLGLRVVGIAGSEDKIKMLKEEYGFDEALNYKTGDLSAQIAKACPDGVDIYFDNVGGDVTDAVVPHLNFFARIPLCGQIAIYNNEEPSVGPRIQPTLLTRSVLMQGFIIRNYPTRYAEGIQYLAPLVKAGKIKFTETFVEGFEKIPEAFLALFTGQNTGKMIVKV</sequence>
<gene>
    <name evidence="3" type="ORF">EG028_25530</name>
</gene>
<dbReference type="SUPFAM" id="SSF50129">
    <property type="entry name" value="GroES-like"/>
    <property type="match status" value="2"/>
</dbReference>
<protein>
    <submittedName>
        <fullName evidence="3">NADP-dependent oxidoreductase</fullName>
    </submittedName>
</protein>
<name>A0A3N4MDS4_9BACT</name>
<evidence type="ECO:0000313" key="3">
    <source>
        <dbReference type="EMBL" id="RPD38260.1"/>
    </source>
</evidence>
<dbReference type="InterPro" id="IPR011032">
    <property type="entry name" value="GroES-like_sf"/>
</dbReference>
<dbReference type="Gene3D" id="3.40.50.720">
    <property type="entry name" value="NAD(P)-binding Rossmann-like Domain"/>
    <property type="match status" value="1"/>
</dbReference>
<evidence type="ECO:0000259" key="2">
    <source>
        <dbReference type="SMART" id="SM00829"/>
    </source>
</evidence>
<dbReference type="AlphaFoldDB" id="A0A3N4MDS4"/>
<dbReference type="InterPro" id="IPR020843">
    <property type="entry name" value="ER"/>
</dbReference>
<dbReference type="SMART" id="SM00829">
    <property type="entry name" value="PKS_ER"/>
    <property type="match status" value="1"/>
</dbReference>
<dbReference type="InterPro" id="IPR045010">
    <property type="entry name" value="MDR_fam"/>
</dbReference>
<keyword evidence="4" id="KW-1185">Reference proteome</keyword>
<dbReference type="EMBL" id="RMBX01000016">
    <property type="protein sequence ID" value="RPD38260.1"/>
    <property type="molecule type" value="Genomic_DNA"/>
</dbReference>
<dbReference type="SUPFAM" id="SSF51735">
    <property type="entry name" value="NAD(P)-binding Rossmann-fold domains"/>
    <property type="match status" value="1"/>
</dbReference>
<dbReference type="OrthoDB" id="9805663at2"/>
<dbReference type="Pfam" id="PF16884">
    <property type="entry name" value="ADH_N_2"/>
    <property type="match status" value="1"/>
</dbReference>